<keyword evidence="2" id="KW-1185">Reference proteome</keyword>
<evidence type="ECO:0000313" key="2">
    <source>
        <dbReference type="Proteomes" id="UP000829998"/>
    </source>
</evidence>
<accession>A0ABY4LPM3</accession>
<sequence length="123" mass="13738">MELKQSLDVFGEFLVKNLRDKGIGNAEALLSNKSKSPSNLKTQTEIGQFNESQKDLIKEIVIKSIDGAIHDFLFSLQELADFENNIQIFVNGKNIVELSDGIHGESFSENGWNAKFSKYGAKE</sequence>
<reference evidence="1 2" key="1">
    <citation type="submission" date="2022-04" db="EMBL/GenBank/DDBJ databases">
        <authorList>
            <person name="Ra J.-S."/>
            <person name="Kim S.-B."/>
        </authorList>
    </citation>
    <scope>NUCLEOTIDE SEQUENCE [LARGE SCALE GENOMIC DNA]</scope>
    <source>
        <strain evidence="1 2">MMS21-Er5</strain>
    </source>
</reference>
<organism evidence="1 2">
    <name type="scientific">Flavobacterium humidisoli</name>
    <dbReference type="NCBI Taxonomy" id="2937442"/>
    <lineage>
        <taxon>Bacteria</taxon>
        <taxon>Pseudomonadati</taxon>
        <taxon>Bacteroidota</taxon>
        <taxon>Flavobacteriia</taxon>
        <taxon>Flavobacteriales</taxon>
        <taxon>Flavobacteriaceae</taxon>
        <taxon>Flavobacterium</taxon>
    </lineage>
</organism>
<dbReference type="EMBL" id="CP096829">
    <property type="protein sequence ID" value="UPZ13585.1"/>
    <property type="molecule type" value="Genomic_DNA"/>
</dbReference>
<evidence type="ECO:0000313" key="1">
    <source>
        <dbReference type="EMBL" id="UPZ13585.1"/>
    </source>
</evidence>
<dbReference type="RefSeq" id="WP_248725957.1">
    <property type="nucleotide sequence ID" value="NZ_CP096829.1"/>
</dbReference>
<gene>
    <name evidence="1" type="ORF">M0M44_12595</name>
</gene>
<proteinExistence type="predicted"/>
<name>A0ABY4LPM3_9FLAO</name>
<dbReference type="Proteomes" id="UP000829998">
    <property type="component" value="Chromosome"/>
</dbReference>
<protein>
    <submittedName>
        <fullName evidence="1">Uncharacterized protein</fullName>
    </submittedName>
</protein>